<feature type="compositionally biased region" description="Low complexity" evidence="1">
    <location>
        <begin position="1422"/>
        <end position="1443"/>
    </location>
</feature>
<feature type="region of interest" description="Disordered" evidence="1">
    <location>
        <begin position="325"/>
        <end position="345"/>
    </location>
</feature>
<feature type="domain" description="DUF7357" evidence="2">
    <location>
        <begin position="10"/>
        <end position="143"/>
    </location>
</feature>
<name>A0AAN6MPH6_9PEZI</name>
<feature type="compositionally biased region" description="Basic and acidic residues" evidence="1">
    <location>
        <begin position="470"/>
        <end position="480"/>
    </location>
</feature>
<accession>A0AAN6MPH6</accession>
<feature type="compositionally biased region" description="Polar residues" evidence="1">
    <location>
        <begin position="1143"/>
        <end position="1152"/>
    </location>
</feature>
<dbReference type="Proteomes" id="UP001303889">
    <property type="component" value="Unassembled WGS sequence"/>
</dbReference>
<feature type="compositionally biased region" description="Acidic residues" evidence="1">
    <location>
        <begin position="553"/>
        <end position="572"/>
    </location>
</feature>
<evidence type="ECO:0000313" key="4">
    <source>
        <dbReference type="Proteomes" id="UP001303889"/>
    </source>
</evidence>
<evidence type="ECO:0000256" key="1">
    <source>
        <dbReference type="SAM" id="MobiDB-lite"/>
    </source>
</evidence>
<feature type="compositionally biased region" description="Basic and acidic residues" evidence="1">
    <location>
        <begin position="1380"/>
        <end position="1390"/>
    </location>
</feature>
<feature type="compositionally biased region" description="Acidic residues" evidence="1">
    <location>
        <begin position="1184"/>
        <end position="1234"/>
    </location>
</feature>
<dbReference type="PANTHER" id="PTHR35711">
    <property type="entry name" value="EXPRESSED PROTEIN"/>
    <property type="match status" value="1"/>
</dbReference>
<feature type="compositionally biased region" description="Acidic residues" evidence="1">
    <location>
        <begin position="335"/>
        <end position="344"/>
    </location>
</feature>
<organism evidence="3 4">
    <name type="scientific">Staphylotrichum tortipilum</name>
    <dbReference type="NCBI Taxonomy" id="2831512"/>
    <lineage>
        <taxon>Eukaryota</taxon>
        <taxon>Fungi</taxon>
        <taxon>Dikarya</taxon>
        <taxon>Ascomycota</taxon>
        <taxon>Pezizomycotina</taxon>
        <taxon>Sordariomycetes</taxon>
        <taxon>Sordariomycetidae</taxon>
        <taxon>Sordariales</taxon>
        <taxon>Chaetomiaceae</taxon>
        <taxon>Staphylotrichum</taxon>
    </lineage>
</organism>
<feature type="compositionally biased region" description="Acidic residues" evidence="1">
    <location>
        <begin position="854"/>
        <end position="866"/>
    </location>
</feature>
<feature type="region of interest" description="Disordered" evidence="1">
    <location>
        <begin position="1082"/>
        <end position="1448"/>
    </location>
</feature>
<feature type="region of interest" description="Disordered" evidence="1">
    <location>
        <begin position="753"/>
        <end position="817"/>
    </location>
</feature>
<keyword evidence="4" id="KW-1185">Reference proteome</keyword>
<feature type="compositionally biased region" description="Low complexity" evidence="1">
    <location>
        <begin position="1246"/>
        <end position="1255"/>
    </location>
</feature>
<evidence type="ECO:0000313" key="3">
    <source>
        <dbReference type="EMBL" id="KAK3904125.1"/>
    </source>
</evidence>
<comment type="caution">
    <text evidence="3">The sequence shown here is derived from an EMBL/GenBank/DDBJ whole genome shotgun (WGS) entry which is preliminary data.</text>
</comment>
<feature type="region of interest" description="Disordered" evidence="1">
    <location>
        <begin position="679"/>
        <end position="732"/>
    </location>
</feature>
<protein>
    <recommendedName>
        <fullName evidence="2">DUF7357 domain-containing protein</fullName>
    </recommendedName>
</protein>
<feature type="region of interest" description="Disordered" evidence="1">
    <location>
        <begin position="836"/>
        <end position="877"/>
    </location>
</feature>
<dbReference type="PANTHER" id="PTHR35711:SF1">
    <property type="entry name" value="ECTODERMAL, ISOFORM F"/>
    <property type="match status" value="1"/>
</dbReference>
<evidence type="ECO:0000259" key="2">
    <source>
        <dbReference type="Pfam" id="PF24054"/>
    </source>
</evidence>
<feature type="region of interest" description="Disordered" evidence="1">
    <location>
        <begin position="150"/>
        <end position="226"/>
    </location>
</feature>
<reference evidence="3" key="2">
    <citation type="submission" date="2023-05" db="EMBL/GenBank/DDBJ databases">
        <authorList>
            <consortium name="Lawrence Berkeley National Laboratory"/>
            <person name="Steindorff A."/>
            <person name="Hensen N."/>
            <person name="Bonometti L."/>
            <person name="Westerberg I."/>
            <person name="Brannstrom I.O."/>
            <person name="Guillou S."/>
            <person name="Cros-Aarteil S."/>
            <person name="Calhoun S."/>
            <person name="Haridas S."/>
            <person name="Kuo A."/>
            <person name="Mondo S."/>
            <person name="Pangilinan J."/>
            <person name="Riley R."/>
            <person name="Labutti K."/>
            <person name="Andreopoulos B."/>
            <person name="Lipzen A."/>
            <person name="Chen C."/>
            <person name="Yanf M."/>
            <person name="Daum C."/>
            <person name="Ng V."/>
            <person name="Clum A."/>
            <person name="Ohm R."/>
            <person name="Martin F."/>
            <person name="Silar P."/>
            <person name="Natvig D."/>
            <person name="Lalanne C."/>
            <person name="Gautier V."/>
            <person name="Ament-Velasquez S.L."/>
            <person name="Kruys A."/>
            <person name="Hutchinson M.I."/>
            <person name="Powell A.J."/>
            <person name="Barry K."/>
            <person name="Miller A.N."/>
            <person name="Grigoriev I.V."/>
            <person name="Debuchy R."/>
            <person name="Gladieux P."/>
            <person name="Thoren M.H."/>
            <person name="Johannesson H."/>
        </authorList>
    </citation>
    <scope>NUCLEOTIDE SEQUENCE</scope>
    <source>
        <strain evidence="3">CBS 103.79</strain>
    </source>
</reference>
<feature type="compositionally biased region" description="Basic and acidic residues" evidence="1">
    <location>
        <begin position="176"/>
        <end position="196"/>
    </location>
</feature>
<reference evidence="3" key="1">
    <citation type="journal article" date="2023" name="Mol. Phylogenet. Evol.">
        <title>Genome-scale phylogeny and comparative genomics of the fungal order Sordariales.</title>
        <authorList>
            <person name="Hensen N."/>
            <person name="Bonometti L."/>
            <person name="Westerberg I."/>
            <person name="Brannstrom I.O."/>
            <person name="Guillou S."/>
            <person name="Cros-Aarteil S."/>
            <person name="Calhoun S."/>
            <person name="Haridas S."/>
            <person name="Kuo A."/>
            <person name="Mondo S."/>
            <person name="Pangilinan J."/>
            <person name="Riley R."/>
            <person name="LaButti K."/>
            <person name="Andreopoulos B."/>
            <person name="Lipzen A."/>
            <person name="Chen C."/>
            <person name="Yan M."/>
            <person name="Daum C."/>
            <person name="Ng V."/>
            <person name="Clum A."/>
            <person name="Steindorff A."/>
            <person name="Ohm R.A."/>
            <person name="Martin F."/>
            <person name="Silar P."/>
            <person name="Natvig D.O."/>
            <person name="Lalanne C."/>
            <person name="Gautier V."/>
            <person name="Ament-Velasquez S.L."/>
            <person name="Kruys A."/>
            <person name="Hutchinson M.I."/>
            <person name="Powell A.J."/>
            <person name="Barry K."/>
            <person name="Miller A.N."/>
            <person name="Grigoriev I.V."/>
            <person name="Debuchy R."/>
            <person name="Gladieux P."/>
            <person name="Hiltunen Thoren M."/>
            <person name="Johannesson H."/>
        </authorList>
    </citation>
    <scope>NUCLEOTIDE SEQUENCE</scope>
    <source>
        <strain evidence="3">CBS 103.79</strain>
    </source>
</reference>
<proteinExistence type="predicted"/>
<dbReference type="Pfam" id="PF24054">
    <property type="entry name" value="DUF7357"/>
    <property type="match status" value="1"/>
</dbReference>
<feature type="compositionally biased region" description="Acidic residues" evidence="1">
    <location>
        <begin position="481"/>
        <end position="505"/>
    </location>
</feature>
<feature type="region of interest" description="Disordered" evidence="1">
    <location>
        <begin position="987"/>
        <end position="1008"/>
    </location>
</feature>
<dbReference type="InterPro" id="IPR055781">
    <property type="entry name" value="DUF7357"/>
</dbReference>
<sequence>MSDLRDTNSLRLRLVVQRHALPEVRIVFAVQLGTDPTIANLLEQIDEIVPLESSHWGLEDYAVELRDASGHGFDCLHFQRVVTILRSDEQVFIRPLVTGDRRKRRLSGRDQISADGKHLIDGVAFGRPRLKPPRDRPYVEIPPLKRRRVTREALEEEEEEEEPRLLLTEHGEDDTFDRRVRSRTRAEDLEEGHADQDGDFVAEDSDKGLDEGGEGLSSGDDSDDADLENELLDLGLENELLDLQADNEEWQAGEHPTNLAEGGSQLDLDTLDKISALRTAFPTTQAAACEKALARHGGSTQLAYSALQRKHQPRIALAAVLDTAHPSTGQATPTVDDDEDESEAESVASIVKHYDQHGFPSGSILAGTAAAEMVRALRKSGHSVKPPVHTKFDDAVEAQVGRLPSPRPRNRGTTGDGRGASPIAPDLADHSEPDSEADSGSDNDSGPEVASSKLPDAPGGAKLGRTNHPARFEERARESESESGDESDPDTSSDDSDNEPEDDSNDASSSDSSSDSGGGSDSDDDANDNATYEDNSTQSSDAHGSDDSSAESSSDESDSSSDSEAESSADEANEAHPTQKTLPVVTLHSAPQPAAALKPEAKSAPAETPRAVLPGQGKITTKKRNARRRLAHLRKTVASGDPESTLQAVLADDSQDLAASIANKKAALLQSLNVADGHATVQPGDAANNGEDEALAPSQGPGALRDASSRLAWEPPPIPHVQDQSASHNPEAWRDKITYRAVECCQEGVELSEPPFPFVQRWDPQQQYFHEGNKRGGGSKRKQRNQGTFQEAGGRSRAKRRRHGGPDDWSYETSYVNHDGTSGYQDMLLNYDDEVQETEEQVQQRKQPQHQPADDVDNDNEDDDDLPPLPADTSALPALNPSEALAGMVLTWKQWLLSKATSWQPQISALTGIVVEVLDGNALTVRLAKRDRNIDRSEKTYDEDGNRVYDKFELPGMDEESEEAVEEGYRTLDLADMIEPRILQAAPGAPEPRASPRCPSQPSQQEAPVDQIQDYGLAQSDDDRGFVTPDEATSEKNAVEPAALDVGTQKDRRQEISLLINNAGFRKDLDPSVTTSLTDAMDLSSPSRQLEQLDGSSMPLPEPSETRARPILLEPFHGFSDPILEPQDEPSVRYPTWDLPPSETGSLHSGRQVQLDFSLELGHGSFPDLEPDATVSRSTLGCHDDDEEESNGDEQEDDEQEDDNAQEDDDEEGSDEDGYDEEGDDDNQDATSEEPDNHSESESDSSDVSFPSLSEVWMSASASGRKPPSKDAVLSAIKARKSAVSADAEYDETMRRLDNSEMPGDDDEVPLSKPAQRLASKRTEMTTPKRLSPSQRAVKPSPAPSIKIERVPSASRAGRTSSPFVVPEGSQVASLLSSSPERELEEHYAEDSIDDTYEEPNMPSGSSWVKKSRPRRGNPEPVSVSGRSIVSSSMPATTQSGWKQKGGKKSTATLSSLLWARKNGLSILF</sequence>
<feature type="region of interest" description="Disordered" evidence="1">
    <location>
        <begin position="381"/>
        <end position="625"/>
    </location>
</feature>
<feature type="compositionally biased region" description="Low complexity" evidence="1">
    <location>
        <begin position="506"/>
        <end position="515"/>
    </location>
</feature>
<gene>
    <name evidence="3" type="ORF">C8A05DRAFT_32089</name>
</gene>
<dbReference type="EMBL" id="MU855412">
    <property type="protein sequence ID" value="KAK3904125.1"/>
    <property type="molecule type" value="Genomic_DNA"/>
</dbReference>